<organism evidence="2 3">
    <name type="scientific">Teratosphaeria destructans</name>
    <dbReference type="NCBI Taxonomy" id="418781"/>
    <lineage>
        <taxon>Eukaryota</taxon>
        <taxon>Fungi</taxon>
        <taxon>Dikarya</taxon>
        <taxon>Ascomycota</taxon>
        <taxon>Pezizomycotina</taxon>
        <taxon>Dothideomycetes</taxon>
        <taxon>Dothideomycetidae</taxon>
        <taxon>Mycosphaerellales</taxon>
        <taxon>Teratosphaeriaceae</taxon>
        <taxon>Teratosphaeria</taxon>
    </lineage>
</organism>
<dbReference type="AlphaFoldDB" id="A0A9W7W6A4"/>
<feature type="compositionally biased region" description="Basic and acidic residues" evidence="1">
    <location>
        <begin position="1"/>
        <end position="15"/>
    </location>
</feature>
<evidence type="ECO:0000313" key="3">
    <source>
        <dbReference type="Proteomes" id="UP001138500"/>
    </source>
</evidence>
<reference evidence="2 3" key="2">
    <citation type="journal article" date="2021" name="Curr. Genet.">
        <title>Genetic response to nitrogen starvation in the aggressive Eucalyptus foliar pathogen Teratosphaeria destructans.</title>
        <authorList>
            <person name="Havenga M."/>
            <person name="Wingfield B.D."/>
            <person name="Wingfield M.J."/>
            <person name="Dreyer L.L."/>
            <person name="Roets F."/>
            <person name="Aylward J."/>
        </authorList>
    </citation>
    <scope>NUCLEOTIDE SEQUENCE [LARGE SCALE GENOMIC DNA]</scope>
    <source>
        <strain evidence="2">CMW44962</strain>
    </source>
</reference>
<feature type="compositionally biased region" description="Basic and acidic residues" evidence="1">
    <location>
        <begin position="181"/>
        <end position="191"/>
    </location>
</feature>
<dbReference type="EMBL" id="RIBY02000335">
    <property type="protein sequence ID" value="KAH9844416.1"/>
    <property type="molecule type" value="Genomic_DNA"/>
</dbReference>
<proteinExistence type="predicted"/>
<feature type="region of interest" description="Disordered" evidence="1">
    <location>
        <begin position="144"/>
        <end position="212"/>
    </location>
</feature>
<feature type="region of interest" description="Disordered" evidence="1">
    <location>
        <begin position="1"/>
        <end position="74"/>
    </location>
</feature>
<keyword evidence="3" id="KW-1185">Reference proteome</keyword>
<gene>
    <name evidence="2" type="ORF">Tdes44962_MAKER01449</name>
</gene>
<comment type="caution">
    <text evidence="2">The sequence shown here is derived from an EMBL/GenBank/DDBJ whole genome shotgun (WGS) entry which is preliminary data.</text>
</comment>
<reference evidence="2 3" key="1">
    <citation type="journal article" date="2018" name="IMA Fungus">
        <title>IMA Genome-F 10: Nine draft genome sequences of Claviceps purpurea s.lat., including C. arundinis, C. humidiphila, and C. cf. spartinae, pseudomolecules for the pitch canker pathogen Fusarium circinatum, draft genome of Davidsoniella eucalypti, Grosmannia galeiformis, Quambalaria eucalypti, and Teratosphaeria destructans.</title>
        <authorList>
            <person name="Wingfield B.D."/>
            <person name="Liu M."/>
            <person name="Nguyen H.D."/>
            <person name="Lane F.A."/>
            <person name="Morgan S.W."/>
            <person name="De Vos L."/>
            <person name="Wilken P.M."/>
            <person name="Duong T.A."/>
            <person name="Aylward J."/>
            <person name="Coetzee M.P."/>
            <person name="Dadej K."/>
            <person name="De Beer Z.W."/>
            <person name="Findlay W."/>
            <person name="Havenga M."/>
            <person name="Kolarik M."/>
            <person name="Menzies J.G."/>
            <person name="Naidoo K."/>
            <person name="Pochopski O."/>
            <person name="Shoukouhi P."/>
            <person name="Santana Q.C."/>
            <person name="Seifert K.A."/>
            <person name="Soal N."/>
            <person name="Steenkamp E.T."/>
            <person name="Tatham C.T."/>
            <person name="van der Nest M.A."/>
            <person name="Wingfield M.J."/>
        </authorList>
    </citation>
    <scope>NUCLEOTIDE SEQUENCE [LARGE SCALE GENOMIC DNA]</scope>
    <source>
        <strain evidence="2">CMW44962</strain>
    </source>
</reference>
<name>A0A9W7W6A4_9PEZI</name>
<accession>A0A9W7W6A4</accession>
<dbReference type="OrthoDB" id="10515325at2759"/>
<dbReference type="Proteomes" id="UP001138500">
    <property type="component" value="Unassembled WGS sequence"/>
</dbReference>
<protein>
    <submittedName>
        <fullName evidence="2">Uncharacterized protein</fullName>
    </submittedName>
</protein>
<evidence type="ECO:0000313" key="2">
    <source>
        <dbReference type="EMBL" id="KAH9844416.1"/>
    </source>
</evidence>
<sequence>MSYLRKGDDSVDAKDFANAPATRPAQPNTGWSFESRKHRTRSRRGGSSARGPSYHHRSGLPDWPLGVASAHVADGPPESALQAAMNARQAVILEGLGGAAEVKQSRASLHRRLSVAGGDLQGEAAPPVSLSDRGLGDGAEQALEAPTTRETFDLEAPDVVYGGHGGLSPKELYPKPPAPRETQRSTSKDVDPNAPAPEPPAPIHEAPAGDRDRDKFTDFLQLLKTYYVRRHQSQSDQTIAIRAAVREHLSLVPRGGSRALGFTEPESTWLAIAQDEEARIAAWARERRVGEARGREAWDRIWDGGGRRGGGFGNARRA</sequence>
<evidence type="ECO:0000256" key="1">
    <source>
        <dbReference type="SAM" id="MobiDB-lite"/>
    </source>
</evidence>